<dbReference type="PANTHER" id="PTHR40758:SF1">
    <property type="entry name" value="CONSERVED PROTEIN"/>
    <property type="match status" value="1"/>
</dbReference>
<dbReference type="Gene3D" id="1.20.120.450">
    <property type="entry name" value="dinb family like domain"/>
    <property type="match status" value="1"/>
</dbReference>
<dbReference type="InterPro" id="IPR034660">
    <property type="entry name" value="DinB/YfiT-like"/>
</dbReference>
<comment type="caution">
    <text evidence="2">The sequence shown here is derived from an EMBL/GenBank/DDBJ whole genome shotgun (WGS) entry which is preliminary data.</text>
</comment>
<proteinExistence type="predicted"/>
<organism evidence="2 3">
    <name type="scientific">Actinomadura macrotermitis</name>
    <dbReference type="NCBI Taxonomy" id="2585200"/>
    <lineage>
        <taxon>Bacteria</taxon>
        <taxon>Bacillati</taxon>
        <taxon>Actinomycetota</taxon>
        <taxon>Actinomycetes</taxon>
        <taxon>Streptosporangiales</taxon>
        <taxon>Thermomonosporaceae</taxon>
        <taxon>Actinomadura</taxon>
    </lineage>
</organism>
<dbReference type="SUPFAM" id="SSF109854">
    <property type="entry name" value="DinB/YfiT-like putative metalloenzymes"/>
    <property type="match status" value="1"/>
</dbReference>
<dbReference type="GO" id="GO:0046872">
    <property type="term" value="F:metal ion binding"/>
    <property type="evidence" value="ECO:0007669"/>
    <property type="project" value="InterPro"/>
</dbReference>
<keyword evidence="3" id="KW-1185">Reference proteome</keyword>
<evidence type="ECO:0000313" key="2">
    <source>
        <dbReference type="EMBL" id="MQY09316.1"/>
    </source>
</evidence>
<dbReference type="Pfam" id="PF11716">
    <property type="entry name" value="MDMPI_N"/>
    <property type="match status" value="1"/>
</dbReference>
<reference evidence="2 3" key="1">
    <citation type="submission" date="2019-10" db="EMBL/GenBank/DDBJ databases">
        <title>Actinomadura rubteroloni sp. nov. and Actinomadura macrotermitis sp. nov., isolated from the gut of fungus growing-termite Macrotermes natalensis.</title>
        <authorList>
            <person name="Benndorf R."/>
            <person name="Martin K."/>
            <person name="Kuefner M."/>
            <person name="De Beer W."/>
            <person name="Kaster A.-K."/>
            <person name="Vollmers J."/>
            <person name="Poulsen M."/>
            <person name="Beemelmanns C."/>
        </authorList>
    </citation>
    <scope>NUCLEOTIDE SEQUENCE [LARGE SCALE GENOMIC DNA]</scope>
    <source>
        <strain evidence="2 3">RB68</strain>
    </source>
</reference>
<evidence type="ECO:0000313" key="3">
    <source>
        <dbReference type="Proteomes" id="UP000487268"/>
    </source>
</evidence>
<name>A0A7K0C7J9_9ACTN</name>
<sequence>MSPLDNARLAAGLRDHAAAFAALVSGADPDAPVPTCPGWTVRTLVEHVGHAHRWVAGLLEGRAEEEHPAVGADGLEAGAEQVIEAVQADPGRLVWTFFGDRPAAFWLRRMLHETTVHHADAALALGGPWELAPDLADDGIGELMDLLDVLKTTERGADLRGDGETLLFRPAESDLDGWLITRRPDGPVWERTRGGGQVEVRGPAAHLLLVLTRRIGADDPRIEVAGDRPLLDHWLARTAFG</sequence>
<dbReference type="InterPro" id="IPR017517">
    <property type="entry name" value="Maleyloyr_isom"/>
</dbReference>
<dbReference type="AlphaFoldDB" id="A0A7K0C7J9"/>
<dbReference type="RefSeq" id="WP_207709966.1">
    <property type="nucleotide sequence ID" value="NZ_WEGH01000006.1"/>
</dbReference>
<feature type="domain" description="Mycothiol-dependent maleylpyruvate isomerase metal-binding" evidence="1">
    <location>
        <begin position="14"/>
        <end position="122"/>
    </location>
</feature>
<dbReference type="Proteomes" id="UP000487268">
    <property type="component" value="Unassembled WGS sequence"/>
</dbReference>
<dbReference type="InterPro" id="IPR024344">
    <property type="entry name" value="MDMPI_metal-binding"/>
</dbReference>
<protein>
    <recommendedName>
        <fullName evidence="1">Mycothiol-dependent maleylpyruvate isomerase metal-binding domain-containing protein</fullName>
    </recommendedName>
</protein>
<dbReference type="NCBIfam" id="TIGR03083">
    <property type="entry name" value="maleylpyruvate isomerase family mycothiol-dependent enzyme"/>
    <property type="match status" value="1"/>
</dbReference>
<dbReference type="GO" id="GO:0005886">
    <property type="term" value="C:plasma membrane"/>
    <property type="evidence" value="ECO:0007669"/>
    <property type="project" value="TreeGrafter"/>
</dbReference>
<evidence type="ECO:0000259" key="1">
    <source>
        <dbReference type="Pfam" id="PF11716"/>
    </source>
</evidence>
<accession>A0A7K0C7J9</accession>
<gene>
    <name evidence="2" type="ORF">ACRB68_74350</name>
</gene>
<dbReference type="EMBL" id="WEGH01000006">
    <property type="protein sequence ID" value="MQY09316.1"/>
    <property type="molecule type" value="Genomic_DNA"/>
</dbReference>
<dbReference type="PANTHER" id="PTHR40758">
    <property type="entry name" value="CONSERVED PROTEIN"/>
    <property type="match status" value="1"/>
</dbReference>